<dbReference type="EMBL" id="CAQI01000042">
    <property type="protein sequence ID" value="CCQ46238.1"/>
    <property type="molecule type" value="Genomic_DNA"/>
</dbReference>
<evidence type="ECO:0000313" key="1">
    <source>
        <dbReference type="EMBL" id="CCQ46238.1"/>
    </source>
</evidence>
<name>A0A024H2I9_9MICC</name>
<keyword evidence="2" id="KW-1185">Reference proteome</keyword>
<protein>
    <submittedName>
        <fullName evidence="1">Uncharacterized protein</fullName>
    </submittedName>
</protein>
<comment type="caution">
    <text evidence="1">The sequence shown here is derived from an EMBL/GenBank/DDBJ whole genome shotgun (WGS) entry which is preliminary data.</text>
</comment>
<evidence type="ECO:0000313" key="2">
    <source>
        <dbReference type="Proteomes" id="UP000035722"/>
    </source>
</evidence>
<dbReference type="AlphaFoldDB" id="A0A024H2I9"/>
<gene>
    <name evidence="1" type="ORF">ARTSIC4J27_2198</name>
</gene>
<reference evidence="2" key="1">
    <citation type="journal article" date="2014" name="Genome Announc.">
        <title>Genome Sequence of Arthrobacter siccitolerans 4J27, a Xeroprotectant-Producing Desiccation-Tolerant Microorganism.</title>
        <authorList>
            <person name="Manzanera M."/>
            <person name="Santa-Cruz-Calvo L."/>
            <person name="Vilchez J.I."/>
            <person name="Garcia-Fontana C."/>
            <person name="Silva-Castro G.A."/>
            <person name="Calvo C."/>
            <person name="Gonzalez-Lopez J."/>
        </authorList>
    </citation>
    <scope>NUCLEOTIDE SEQUENCE [LARGE SCALE GENOMIC DNA]</scope>
    <source>
        <strain evidence="2">4J27</strain>
    </source>
</reference>
<sequence length="44" mass="4558">MPDLVSESAAVLVLLDDLDPFLSEPDDVFVTEHGSSPASAAGSR</sequence>
<accession>A0A024H2I9</accession>
<organism evidence="1 2">
    <name type="scientific">Pseudarthrobacter siccitolerans</name>
    <dbReference type="NCBI Taxonomy" id="861266"/>
    <lineage>
        <taxon>Bacteria</taxon>
        <taxon>Bacillati</taxon>
        <taxon>Actinomycetota</taxon>
        <taxon>Actinomycetes</taxon>
        <taxon>Micrococcales</taxon>
        <taxon>Micrococcaceae</taxon>
        <taxon>Pseudarthrobacter</taxon>
    </lineage>
</organism>
<dbReference type="Proteomes" id="UP000035722">
    <property type="component" value="Unassembled WGS sequence"/>
</dbReference>
<proteinExistence type="predicted"/>